<dbReference type="KEGG" id="ftj:FTUN_0932"/>
<dbReference type="Proteomes" id="UP000503447">
    <property type="component" value="Chromosome"/>
</dbReference>
<gene>
    <name evidence="2" type="ORF">FTUN_0932</name>
</gene>
<accession>A0A6M5YJI3</accession>
<reference evidence="3" key="1">
    <citation type="submission" date="2020-05" db="EMBL/GenBank/DDBJ databases">
        <title>Frigoriglobus tundricola gen. nov., sp. nov., a psychrotolerant cellulolytic planctomycete of the family Gemmataceae with two divergent copies of 16S rRNA gene.</title>
        <authorList>
            <person name="Kulichevskaya I.S."/>
            <person name="Ivanova A.A."/>
            <person name="Naumoff D.G."/>
            <person name="Beletsky A.V."/>
            <person name="Rijpstra W.I.C."/>
            <person name="Sinninghe Damste J.S."/>
            <person name="Mardanov A.V."/>
            <person name="Ravin N.V."/>
            <person name="Dedysh S.N."/>
        </authorList>
    </citation>
    <scope>NUCLEOTIDE SEQUENCE [LARGE SCALE GENOMIC DNA]</scope>
    <source>
        <strain evidence="3">PL17</strain>
    </source>
</reference>
<proteinExistence type="predicted"/>
<protein>
    <submittedName>
        <fullName evidence="2">Uncharacterized protein</fullName>
    </submittedName>
</protein>
<feature type="signal peptide" evidence="1">
    <location>
        <begin position="1"/>
        <end position="22"/>
    </location>
</feature>
<evidence type="ECO:0000313" key="3">
    <source>
        <dbReference type="Proteomes" id="UP000503447"/>
    </source>
</evidence>
<keyword evidence="1" id="KW-0732">Signal</keyword>
<evidence type="ECO:0000256" key="1">
    <source>
        <dbReference type="SAM" id="SignalP"/>
    </source>
</evidence>
<dbReference type="EMBL" id="CP053452">
    <property type="protein sequence ID" value="QJW93426.1"/>
    <property type="molecule type" value="Genomic_DNA"/>
</dbReference>
<evidence type="ECO:0000313" key="2">
    <source>
        <dbReference type="EMBL" id="QJW93426.1"/>
    </source>
</evidence>
<dbReference type="AlphaFoldDB" id="A0A6M5YJI3"/>
<feature type="chain" id="PRO_5027007136" evidence="1">
    <location>
        <begin position="23"/>
        <end position="135"/>
    </location>
</feature>
<sequence>MFRLFASGFALAVLALTGPVSADDKKDKEKFTVWTREINGIDLKFEMGKTTAKYHVHSGDNVCVVTSKVKYDKDTVTSEVTDVDVKGEFPNAPKKGEKISFKWVVKDEVATLSDLTGDGTENAKNVIESEYKLKK</sequence>
<name>A0A6M5YJI3_9BACT</name>
<dbReference type="RefSeq" id="WP_171469614.1">
    <property type="nucleotide sequence ID" value="NZ_CP053452.2"/>
</dbReference>
<keyword evidence="3" id="KW-1185">Reference proteome</keyword>
<organism evidence="2 3">
    <name type="scientific">Frigoriglobus tundricola</name>
    <dbReference type="NCBI Taxonomy" id="2774151"/>
    <lineage>
        <taxon>Bacteria</taxon>
        <taxon>Pseudomonadati</taxon>
        <taxon>Planctomycetota</taxon>
        <taxon>Planctomycetia</taxon>
        <taxon>Gemmatales</taxon>
        <taxon>Gemmataceae</taxon>
        <taxon>Frigoriglobus</taxon>
    </lineage>
</organism>